<proteinExistence type="predicted"/>
<keyword evidence="3" id="KW-1185">Reference proteome</keyword>
<evidence type="ECO:0000313" key="2">
    <source>
        <dbReference type="EMBL" id="TCC55077.1"/>
    </source>
</evidence>
<comment type="caution">
    <text evidence="2">The sequence shown here is derived from an EMBL/GenBank/DDBJ whole genome shotgun (WGS) entry which is preliminary data.</text>
</comment>
<accession>A0A4R0K772</accession>
<protein>
    <recommendedName>
        <fullName evidence="1">YdhG-like domain-containing protein</fullName>
    </recommendedName>
</protein>
<evidence type="ECO:0000313" key="3">
    <source>
        <dbReference type="Proteomes" id="UP000291144"/>
    </source>
</evidence>
<dbReference type="AlphaFoldDB" id="A0A4R0K772"/>
<dbReference type="RefSeq" id="WP_131364227.1">
    <property type="nucleotide sequence ID" value="NZ_SJKB01000016.1"/>
</dbReference>
<dbReference type="EMBL" id="SJKB01000016">
    <property type="protein sequence ID" value="TCC55077.1"/>
    <property type="molecule type" value="Genomic_DNA"/>
</dbReference>
<gene>
    <name evidence="2" type="ORF">E0H73_36355</name>
</gene>
<evidence type="ECO:0000259" key="1">
    <source>
        <dbReference type="Pfam" id="PF08818"/>
    </source>
</evidence>
<dbReference type="Gene3D" id="3.90.1150.200">
    <property type="match status" value="1"/>
</dbReference>
<feature type="domain" description="YdhG-like" evidence="1">
    <location>
        <begin position="20"/>
        <end position="110"/>
    </location>
</feature>
<organism evidence="2 3">
    <name type="scientific">Kribbella pittospori</name>
    <dbReference type="NCBI Taxonomy" id="722689"/>
    <lineage>
        <taxon>Bacteria</taxon>
        <taxon>Bacillati</taxon>
        <taxon>Actinomycetota</taxon>
        <taxon>Actinomycetes</taxon>
        <taxon>Propionibacteriales</taxon>
        <taxon>Kribbellaceae</taxon>
        <taxon>Kribbella</taxon>
    </lineage>
</organism>
<dbReference type="SUPFAM" id="SSF159888">
    <property type="entry name" value="YdhG-like"/>
    <property type="match status" value="1"/>
</dbReference>
<dbReference type="Pfam" id="PF08818">
    <property type="entry name" value="DUF1801"/>
    <property type="match status" value="1"/>
</dbReference>
<reference evidence="2 3" key="1">
    <citation type="submission" date="2019-02" db="EMBL/GenBank/DDBJ databases">
        <title>Kribbella capetownensis sp. nov. and Kribbella speibonae sp. nov., isolated from soil.</title>
        <authorList>
            <person name="Curtis S.M."/>
            <person name="Norton I."/>
            <person name="Everest G.J."/>
            <person name="Meyers P.R."/>
        </authorList>
    </citation>
    <scope>NUCLEOTIDE SEQUENCE [LARGE SCALE GENOMIC DNA]</scope>
    <source>
        <strain evidence="2 3">NRRL B-24813</strain>
    </source>
</reference>
<dbReference type="OrthoDB" id="3236524at2"/>
<dbReference type="InterPro" id="IPR014922">
    <property type="entry name" value="YdhG-like"/>
</dbReference>
<dbReference type="Proteomes" id="UP000291144">
    <property type="component" value="Unassembled WGS sequence"/>
</dbReference>
<name>A0A4R0K772_9ACTN</name>
<sequence length="117" mass="13024">MAEKFTSVDEYIASFPADVQEILQEVRRTIHAVVPDAGEKISYQIPTITLDGKSLVYFSGWKEHIALYPIPPLDDALSAAIAPYRSGKGTLKFPLKDPIPYNLITRLTQAFVSARTE</sequence>